<evidence type="ECO:0000256" key="2">
    <source>
        <dbReference type="ARBA" id="ARBA00022797"/>
    </source>
</evidence>
<evidence type="ECO:0000313" key="6">
    <source>
        <dbReference type="EMBL" id="CAI6314241.1"/>
    </source>
</evidence>
<name>A0A9W4U9T2_9PLEO</name>
<evidence type="ECO:0000256" key="1">
    <source>
        <dbReference type="ARBA" id="ARBA00010088"/>
    </source>
</evidence>
<evidence type="ECO:0000259" key="5">
    <source>
        <dbReference type="Pfam" id="PF06441"/>
    </source>
</evidence>
<dbReference type="PANTHER" id="PTHR21661:SF35">
    <property type="entry name" value="EPOXIDE HYDROLASE"/>
    <property type="match status" value="1"/>
</dbReference>
<proteinExistence type="inferred from homology"/>
<dbReference type="OrthoDB" id="7130006at2759"/>
<comment type="similarity">
    <text evidence="1">Belongs to the peptidase S33 family.</text>
</comment>
<comment type="caution">
    <text evidence="6">The sequence shown here is derived from an EMBL/GenBank/DDBJ whole genome shotgun (WGS) entry which is preliminary data.</text>
</comment>
<evidence type="ECO:0000313" key="7">
    <source>
        <dbReference type="Proteomes" id="UP001152607"/>
    </source>
</evidence>
<keyword evidence="3" id="KW-0378">Hydrolase</keyword>
<keyword evidence="2" id="KW-0058">Aromatic hydrocarbons catabolism</keyword>
<dbReference type="Pfam" id="PF06441">
    <property type="entry name" value="EHN"/>
    <property type="match status" value="1"/>
</dbReference>
<dbReference type="PRINTS" id="PR00412">
    <property type="entry name" value="EPOXHYDRLASE"/>
</dbReference>
<dbReference type="InterPro" id="IPR000639">
    <property type="entry name" value="Epox_hydrolase-like"/>
</dbReference>
<dbReference type="PANTHER" id="PTHR21661">
    <property type="entry name" value="EPOXIDE HYDROLASE 1-RELATED"/>
    <property type="match status" value="1"/>
</dbReference>
<dbReference type="Proteomes" id="UP001152607">
    <property type="component" value="Unassembled WGS sequence"/>
</dbReference>
<dbReference type="InterPro" id="IPR010497">
    <property type="entry name" value="Epoxide_hydro_N"/>
</dbReference>
<keyword evidence="7" id="KW-1185">Reference proteome</keyword>
<organism evidence="6 7">
    <name type="scientific">Periconia digitata</name>
    <dbReference type="NCBI Taxonomy" id="1303443"/>
    <lineage>
        <taxon>Eukaryota</taxon>
        <taxon>Fungi</taxon>
        <taxon>Dikarya</taxon>
        <taxon>Ascomycota</taxon>
        <taxon>Pezizomycotina</taxon>
        <taxon>Dothideomycetes</taxon>
        <taxon>Pleosporomycetidae</taxon>
        <taxon>Pleosporales</taxon>
        <taxon>Massarineae</taxon>
        <taxon>Periconiaceae</taxon>
        <taxon>Periconia</taxon>
    </lineage>
</organism>
<accession>A0A9W4U9T2</accession>
<sequence length="403" mass="45175">MSAPRPYEINVPDENIERLKQKLALTDFPYDAADFDGTSWAQGPPVSEIKRLAQVWEKEYDWRKVEKQLNLLPHYRVSVPVDSLGHTYDIHFVHKKSQRKNAVPLLFLHGWPGSFIEVTKIIDGLTGGQGDKGPFFEVVAPSLVDFGFSSRSTVSFRFQHHAEVYHKLMKTLGYDRYVVQAGDVGSLVSRYMAKQYGSSGFTAYHTNTPAPAEPTKEQHPELHAKLQSTSLTDAEQQCLARTGKFMSSGQGYFTVQSTRPTTIGYSLRDSPVALLSWIYEKLKDWSDDYAWTDEEILTWVSIYYFSTAGPEASSNAYYAMVNDSPPAFAAAAAYVDVPMGISRFQNDLVVLPKLWNQTLGPIVLEREHGRGGHFAAWERPDAIVEDVRGMFAAGGPLENIFAS</sequence>
<evidence type="ECO:0000256" key="4">
    <source>
        <dbReference type="PIRSR" id="PIRSR001112-1"/>
    </source>
</evidence>
<dbReference type="SUPFAM" id="SSF53474">
    <property type="entry name" value="alpha/beta-Hydrolases"/>
    <property type="match status" value="1"/>
</dbReference>
<dbReference type="InterPro" id="IPR016292">
    <property type="entry name" value="Epoxide_hydrolase"/>
</dbReference>
<feature type="active site" description="Proton acceptor" evidence="4">
    <location>
        <position position="373"/>
    </location>
</feature>
<dbReference type="GO" id="GO:0004301">
    <property type="term" value="F:epoxide hydrolase activity"/>
    <property type="evidence" value="ECO:0007669"/>
    <property type="project" value="TreeGrafter"/>
</dbReference>
<dbReference type="EMBL" id="CAOQHR010000002">
    <property type="protein sequence ID" value="CAI6314241.1"/>
    <property type="molecule type" value="Genomic_DNA"/>
</dbReference>
<feature type="domain" description="Epoxide hydrolase N-terminal" evidence="5">
    <location>
        <begin position="4"/>
        <end position="118"/>
    </location>
</feature>
<protein>
    <recommendedName>
        <fullName evidence="5">Epoxide hydrolase N-terminal domain-containing protein</fullName>
    </recommendedName>
</protein>
<feature type="active site" description="Proton donor" evidence="4">
    <location>
        <position position="318"/>
    </location>
</feature>
<gene>
    <name evidence="6" type="ORF">PDIGIT_LOCUS3337</name>
</gene>
<feature type="active site" description="Nucleophile" evidence="4">
    <location>
        <position position="183"/>
    </location>
</feature>
<dbReference type="InterPro" id="IPR029058">
    <property type="entry name" value="AB_hydrolase_fold"/>
</dbReference>
<dbReference type="PIRSF" id="PIRSF001112">
    <property type="entry name" value="Epoxide_hydrolase"/>
    <property type="match status" value="1"/>
</dbReference>
<evidence type="ECO:0000256" key="3">
    <source>
        <dbReference type="ARBA" id="ARBA00022801"/>
    </source>
</evidence>
<dbReference type="Gene3D" id="3.40.50.1820">
    <property type="entry name" value="alpha/beta hydrolase"/>
    <property type="match status" value="1"/>
</dbReference>
<dbReference type="GO" id="GO:0097176">
    <property type="term" value="P:epoxide metabolic process"/>
    <property type="evidence" value="ECO:0007669"/>
    <property type="project" value="TreeGrafter"/>
</dbReference>
<dbReference type="AlphaFoldDB" id="A0A9W4U9T2"/>
<reference evidence="6" key="1">
    <citation type="submission" date="2023-01" db="EMBL/GenBank/DDBJ databases">
        <authorList>
            <person name="Van Ghelder C."/>
            <person name="Rancurel C."/>
        </authorList>
    </citation>
    <scope>NUCLEOTIDE SEQUENCE</scope>
    <source>
        <strain evidence="6">CNCM I-4278</strain>
    </source>
</reference>